<dbReference type="Gene3D" id="1.20.1250.20">
    <property type="entry name" value="MFS general substrate transporter like domains"/>
    <property type="match status" value="1"/>
</dbReference>
<feature type="transmembrane region" description="Helical" evidence="6">
    <location>
        <begin position="443"/>
        <end position="462"/>
    </location>
</feature>
<dbReference type="InterPro" id="IPR011701">
    <property type="entry name" value="MFS"/>
</dbReference>
<evidence type="ECO:0000313" key="8">
    <source>
        <dbReference type="EMBL" id="CEA07962.1"/>
    </source>
</evidence>
<feature type="transmembrane region" description="Helical" evidence="6">
    <location>
        <begin position="345"/>
        <end position="362"/>
    </location>
</feature>
<feature type="transmembrane region" description="Helical" evidence="6">
    <location>
        <begin position="238"/>
        <end position="260"/>
    </location>
</feature>
<dbReference type="InterPro" id="IPR020846">
    <property type="entry name" value="MFS_dom"/>
</dbReference>
<dbReference type="PANTHER" id="PTHR42718:SF42">
    <property type="entry name" value="EXPORT PROTEIN"/>
    <property type="match status" value="1"/>
</dbReference>
<feature type="compositionally biased region" description="Basic and acidic residues" evidence="5">
    <location>
        <begin position="1"/>
        <end position="11"/>
    </location>
</feature>
<dbReference type="SUPFAM" id="SSF103473">
    <property type="entry name" value="MFS general substrate transporter"/>
    <property type="match status" value="1"/>
</dbReference>
<keyword evidence="3 6" id="KW-1133">Transmembrane helix</keyword>
<feature type="domain" description="Major facilitator superfamily (MFS) profile" evidence="7">
    <location>
        <begin position="28"/>
        <end position="472"/>
    </location>
</feature>
<gene>
    <name evidence="8" type="primary">stp_3</name>
    <name evidence="8" type="ORF">BN1051_01296</name>
</gene>
<feature type="transmembrane region" description="Helical" evidence="6">
    <location>
        <begin position="94"/>
        <end position="113"/>
    </location>
</feature>
<feature type="transmembrane region" description="Helical" evidence="6">
    <location>
        <begin position="281"/>
        <end position="305"/>
    </location>
</feature>
<proteinExistence type="predicted"/>
<reference evidence="8" key="1">
    <citation type="submission" date="2014-07" db="EMBL/GenBank/DDBJ databases">
        <authorList>
            <person name="Urmite Genomes Urmite Genomes"/>
        </authorList>
    </citation>
    <scope>NUCLEOTIDE SEQUENCE</scope>
    <source>
        <strain evidence="8">11W110_air</strain>
    </source>
</reference>
<dbReference type="AlphaFoldDB" id="A0A078MRD9"/>
<dbReference type="PROSITE" id="PS50850">
    <property type="entry name" value="MFS"/>
    <property type="match status" value="1"/>
</dbReference>
<comment type="subcellular location">
    <subcellularLocation>
        <location evidence="1">Cell membrane</location>
        <topology evidence="1">Multi-pass membrane protein</topology>
    </subcellularLocation>
</comment>
<dbReference type="GO" id="GO:0005886">
    <property type="term" value="C:plasma membrane"/>
    <property type="evidence" value="ECO:0007669"/>
    <property type="project" value="UniProtKB-SubCell"/>
</dbReference>
<dbReference type="Gene3D" id="1.20.1720.10">
    <property type="entry name" value="Multidrug resistance protein D"/>
    <property type="match status" value="1"/>
</dbReference>
<evidence type="ECO:0000256" key="6">
    <source>
        <dbReference type="SAM" id="Phobius"/>
    </source>
</evidence>
<feature type="region of interest" description="Disordered" evidence="5">
    <location>
        <begin position="1"/>
        <end position="20"/>
    </location>
</feature>
<protein>
    <submittedName>
        <fullName evidence="8">Multidrug resistance protein stp</fullName>
    </submittedName>
</protein>
<feature type="transmembrane region" description="Helical" evidence="6">
    <location>
        <begin position="65"/>
        <end position="82"/>
    </location>
</feature>
<accession>A0A078MRD9</accession>
<feature type="transmembrane region" description="Helical" evidence="6">
    <location>
        <begin position="418"/>
        <end position="437"/>
    </location>
</feature>
<feature type="transmembrane region" description="Helical" evidence="6">
    <location>
        <begin position="311"/>
        <end position="333"/>
    </location>
</feature>
<evidence type="ECO:0000256" key="3">
    <source>
        <dbReference type="ARBA" id="ARBA00022989"/>
    </source>
</evidence>
<keyword evidence="4 6" id="KW-0472">Membrane</keyword>
<feature type="transmembrane region" description="Helical" evidence="6">
    <location>
        <begin position="156"/>
        <end position="174"/>
    </location>
</feature>
<organism evidence="8">
    <name type="scientific">Arthrobacter saudimassiliensis</name>
    <dbReference type="NCBI Taxonomy" id="1461584"/>
    <lineage>
        <taxon>Bacteria</taxon>
        <taxon>Bacillati</taxon>
        <taxon>Actinomycetota</taxon>
        <taxon>Actinomycetes</taxon>
        <taxon>Micrococcales</taxon>
        <taxon>Micrococcaceae</taxon>
        <taxon>Arthrobacter</taxon>
    </lineage>
</organism>
<evidence type="ECO:0000256" key="1">
    <source>
        <dbReference type="ARBA" id="ARBA00004651"/>
    </source>
</evidence>
<dbReference type="GO" id="GO:0022857">
    <property type="term" value="F:transmembrane transporter activity"/>
    <property type="evidence" value="ECO:0007669"/>
    <property type="project" value="InterPro"/>
</dbReference>
<feature type="transmembrane region" description="Helical" evidence="6">
    <location>
        <begin position="374"/>
        <end position="397"/>
    </location>
</feature>
<evidence type="ECO:0000256" key="2">
    <source>
        <dbReference type="ARBA" id="ARBA00022692"/>
    </source>
</evidence>
<evidence type="ECO:0000259" key="7">
    <source>
        <dbReference type="PROSITE" id="PS50850"/>
    </source>
</evidence>
<feature type="transmembrane region" description="Helical" evidence="6">
    <location>
        <begin position="211"/>
        <end position="232"/>
    </location>
</feature>
<dbReference type="PANTHER" id="PTHR42718">
    <property type="entry name" value="MAJOR FACILITATOR SUPERFAMILY MULTIDRUG TRANSPORTER MFSC"/>
    <property type="match status" value="1"/>
</dbReference>
<evidence type="ECO:0000256" key="5">
    <source>
        <dbReference type="SAM" id="MobiDB-lite"/>
    </source>
</evidence>
<keyword evidence="2 6" id="KW-0812">Transmembrane</keyword>
<evidence type="ECO:0000256" key="4">
    <source>
        <dbReference type="ARBA" id="ARBA00023136"/>
    </source>
</evidence>
<dbReference type="CDD" id="cd17321">
    <property type="entry name" value="MFS_MMR_MDR_like"/>
    <property type="match status" value="1"/>
</dbReference>
<dbReference type="EMBL" id="LN483070">
    <property type="protein sequence ID" value="CEA07962.1"/>
    <property type="molecule type" value="Genomic_DNA"/>
</dbReference>
<dbReference type="InterPro" id="IPR036259">
    <property type="entry name" value="MFS_trans_sf"/>
</dbReference>
<name>A0A078MRD9_9MICC</name>
<sequence>MVAGRDGRTKGGEPMAAAPGRSLPGSRLLAVAVLASFVAFLDGTIVTVALPAISSALGGGLATQQWTVNAYLLTLGALILLAGSLSDTFGRLRILRLGLLGFGVASVGCALAWNPEALIAARAVQGAAGALLVPGSLALMTSAYEGQARARAIGRWTAWTGSAAIIGPLLGGVLVDAAGWRWIFAVNVLPVAATLLLMAPLRDGGRLRTTALDLPGAGLAVVGLGATVYGLVEQGRLGWSAAPVAVPLVLGAAAFALFLVREARAPAPMMPLSLFGARNFRVGNMVTASAYAAISLGSFAVTVFVQETAGFTAVQAGLISLPLPAALLLLSGWFGSLAGRYGPRLFMSAGPAVAGAGFLLMLTVQPPVRFLTELLPGLLLFALGLAALVAPLTTAVLGALRKEEAGIGSAVNNAVSRVAGLISVALIGTISGGTLGYEGFRQTALATAVLFFAAGFTALVGIRSPERLPPGR</sequence>
<feature type="transmembrane region" description="Helical" evidence="6">
    <location>
        <begin position="28"/>
        <end position="53"/>
    </location>
</feature>
<feature type="transmembrane region" description="Helical" evidence="6">
    <location>
        <begin position="119"/>
        <end position="144"/>
    </location>
</feature>
<dbReference type="Pfam" id="PF07690">
    <property type="entry name" value="MFS_1"/>
    <property type="match status" value="1"/>
</dbReference>
<feature type="transmembrane region" description="Helical" evidence="6">
    <location>
        <begin position="180"/>
        <end position="199"/>
    </location>
</feature>